<accession>A0A7X3LSE8</accession>
<keyword evidence="3" id="KW-1185">Reference proteome</keyword>
<sequence length="436" mass="48250">MFETPPGFAQDQSAAAEAAAPVDDQSPPPLTEEELEVLVARIALYPDELIAAISGASLYPLQIVEASRFLDDYAKDNSLEPKSTWDGSIISLLNYPEIVKMMSDDLDWTQSLGDALTYQQKDVLVAIQQLREQAVADGIIKSDDKMDVSEENDNIIIKPADPEVVYVPQYEPQMLYDPGYAPAPISYYPDPYPNYYWPTATFFTAAVTGAVWAAAVDWDDWGVWGGRWNGGGVDIDCNRCFNNVNVDGKFKFNDIDWKNVDRSKINFDKDKLKNIDRSQIRNNIKQNTNNSIRNRASEIKKKRPTTLPGKAGNTRDIRKSTLDGLKGKPGASNNLANARPANRPSRPAADRKRPQKANVQRPANKKASRPSGKKKPAAKRDNRPKNASKLGKPSRGKQQKVAAKRGNKSMGGGRRGGGQKAHKSVKRKGGGGRRRR</sequence>
<reference evidence="2 3" key="1">
    <citation type="submission" date="2019-12" db="EMBL/GenBank/DDBJ databases">
        <authorList>
            <person name="Li M."/>
        </authorList>
    </citation>
    <scope>NUCLEOTIDE SEQUENCE [LARGE SCALE GENOMIC DNA]</scope>
    <source>
        <strain evidence="2 3">GBMRC 2046</strain>
    </source>
</reference>
<dbReference type="EMBL" id="WUMV01000002">
    <property type="protein sequence ID" value="MXN64226.1"/>
    <property type="molecule type" value="Genomic_DNA"/>
</dbReference>
<name>A0A7X3LSE8_9HYPH</name>
<proteinExistence type="predicted"/>
<feature type="compositionally biased region" description="Gly residues" evidence="1">
    <location>
        <begin position="409"/>
        <end position="419"/>
    </location>
</feature>
<protein>
    <submittedName>
        <fullName evidence="2">DUF3300 domain-containing protein</fullName>
    </submittedName>
</protein>
<dbReference type="RefSeq" id="WP_160774837.1">
    <property type="nucleotide sequence ID" value="NZ_WUMV01000002.1"/>
</dbReference>
<evidence type="ECO:0000313" key="2">
    <source>
        <dbReference type="EMBL" id="MXN64226.1"/>
    </source>
</evidence>
<dbReference type="InterPro" id="IPR021728">
    <property type="entry name" value="DUF3300"/>
</dbReference>
<evidence type="ECO:0000256" key="1">
    <source>
        <dbReference type="SAM" id="MobiDB-lite"/>
    </source>
</evidence>
<feature type="region of interest" description="Disordered" evidence="1">
    <location>
        <begin position="284"/>
        <end position="436"/>
    </location>
</feature>
<feature type="compositionally biased region" description="Basic residues" evidence="1">
    <location>
        <begin position="392"/>
        <end position="407"/>
    </location>
</feature>
<dbReference type="PANTHER" id="PTHR40269:SF1">
    <property type="entry name" value="OUTER MEMBRANE PROTEIN"/>
    <property type="match status" value="1"/>
</dbReference>
<feature type="compositionally biased region" description="Basic residues" evidence="1">
    <location>
        <begin position="363"/>
        <end position="377"/>
    </location>
</feature>
<evidence type="ECO:0000313" key="3">
    <source>
        <dbReference type="Proteomes" id="UP000433101"/>
    </source>
</evidence>
<dbReference type="AlphaFoldDB" id="A0A7X3LSE8"/>
<gene>
    <name evidence="2" type="ORF">GR183_04870</name>
</gene>
<comment type="caution">
    <text evidence="2">The sequence shown here is derived from an EMBL/GenBank/DDBJ whole genome shotgun (WGS) entry which is preliminary data.</text>
</comment>
<feature type="compositionally biased region" description="Low complexity" evidence="1">
    <location>
        <begin position="331"/>
        <end position="347"/>
    </location>
</feature>
<dbReference type="Proteomes" id="UP000433101">
    <property type="component" value="Unassembled WGS sequence"/>
</dbReference>
<feature type="compositionally biased region" description="Low complexity" evidence="1">
    <location>
        <begin position="9"/>
        <end position="25"/>
    </location>
</feature>
<feature type="compositionally biased region" description="Polar residues" evidence="1">
    <location>
        <begin position="284"/>
        <end position="294"/>
    </location>
</feature>
<dbReference type="PANTHER" id="PTHR40269">
    <property type="entry name" value="OUTER MEMBRANE PROTEIN-RELATED"/>
    <property type="match status" value="1"/>
</dbReference>
<feature type="region of interest" description="Disordered" evidence="1">
    <location>
        <begin position="1"/>
        <end position="29"/>
    </location>
</feature>
<feature type="compositionally biased region" description="Basic residues" evidence="1">
    <location>
        <begin position="420"/>
        <end position="436"/>
    </location>
</feature>
<organism evidence="2 3">
    <name type="scientific">Stappia sediminis</name>
    <dbReference type="NCBI Taxonomy" id="2692190"/>
    <lineage>
        <taxon>Bacteria</taxon>
        <taxon>Pseudomonadati</taxon>
        <taxon>Pseudomonadota</taxon>
        <taxon>Alphaproteobacteria</taxon>
        <taxon>Hyphomicrobiales</taxon>
        <taxon>Stappiaceae</taxon>
        <taxon>Stappia</taxon>
    </lineage>
</organism>
<dbReference type="Pfam" id="PF11737">
    <property type="entry name" value="DUF3300"/>
    <property type="match status" value="1"/>
</dbReference>